<dbReference type="EMBL" id="DWZA01000027">
    <property type="protein sequence ID" value="HJA70567.1"/>
    <property type="molecule type" value="Genomic_DNA"/>
</dbReference>
<sequence length="316" mass="36763">MANEFEIVAHNQMHDFRLFLVNLLYRTPHIHKDFEICLILEGETSLLTAGQIYHVPKQSFFILNPFQPHELKSDSPALILSIQVSPSFFADTFPQIHNIQLSTQIHNIQDSKECGQLFSMLLELADSYLKKQDAYELLCTGIINLIFYHLLQVSDYRIISEAERDSYQLQQQRIRQISDYIDQNYSQKLLLSDIAAKLDLSLFYLSHFFKENFGLSFQSYLARIRSEKARQLLLLTKQSLLDISMSVGFSDPKYFNSSFKEQYGCSPKEYRKKFKDAPLPNQQISMLTTQEFLSEEASLVLLGNYMLRGQDVRQPL</sequence>
<dbReference type="InterPro" id="IPR037923">
    <property type="entry name" value="HTH-like"/>
</dbReference>
<dbReference type="InterPro" id="IPR020449">
    <property type="entry name" value="Tscrpt_reg_AraC-type_HTH"/>
</dbReference>
<dbReference type="InterPro" id="IPR009057">
    <property type="entry name" value="Homeodomain-like_sf"/>
</dbReference>
<dbReference type="GO" id="GO:0003700">
    <property type="term" value="F:DNA-binding transcription factor activity"/>
    <property type="evidence" value="ECO:0007669"/>
    <property type="project" value="InterPro"/>
</dbReference>
<dbReference type="SUPFAM" id="SSF51215">
    <property type="entry name" value="Regulatory protein AraC"/>
    <property type="match status" value="1"/>
</dbReference>
<keyword evidence="3" id="KW-0804">Transcription</keyword>
<reference evidence="5" key="1">
    <citation type="journal article" date="2021" name="PeerJ">
        <title>Extensive microbial diversity within the chicken gut microbiome revealed by metagenomics and culture.</title>
        <authorList>
            <person name="Gilroy R."/>
            <person name="Ravi A."/>
            <person name="Getino M."/>
            <person name="Pursley I."/>
            <person name="Horton D.L."/>
            <person name="Alikhan N.F."/>
            <person name="Baker D."/>
            <person name="Gharbi K."/>
            <person name="Hall N."/>
            <person name="Watson M."/>
            <person name="Adriaenssens E.M."/>
            <person name="Foster-Nyarko E."/>
            <person name="Jarju S."/>
            <person name="Secka A."/>
            <person name="Antonio M."/>
            <person name="Oren A."/>
            <person name="Chaudhuri R.R."/>
            <person name="La Ragione R."/>
            <person name="Hildebrand F."/>
            <person name="Pallen M.J."/>
        </authorList>
    </citation>
    <scope>NUCLEOTIDE SEQUENCE</scope>
    <source>
        <strain evidence="5">CHK178-16964</strain>
    </source>
</reference>
<evidence type="ECO:0000256" key="2">
    <source>
        <dbReference type="ARBA" id="ARBA00023125"/>
    </source>
</evidence>
<accession>A0A9D2KLR6</accession>
<dbReference type="GO" id="GO:0043565">
    <property type="term" value="F:sequence-specific DNA binding"/>
    <property type="evidence" value="ECO:0007669"/>
    <property type="project" value="InterPro"/>
</dbReference>
<dbReference type="PROSITE" id="PS01124">
    <property type="entry name" value="HTH_ARAC_FAMILY_2"/>
    <property type="match status" value="1"/>
</dbReference>
<evidence type="ECO:0000259" key="4">
    <source>
        <dbReference type="PROSITE" id="PS01124"/>
    </source>
</evidence>
<dbReference type="Pfam" id="PF12833">
    <property type="entry name" value="HTH_18"/>
    <property type="match status" value="1"/>
</dbReference>
<keyword evidence="1" id="KW-0805">Transcription regulation</keyword>
<dbReference type="Proteomes" id="UP000823900">
    <property type="component" value="Unassembled WGS sequence"/>
</dbReference>
<evidence type="ECO:0000256" key="3">
    <source>
        <dbReference type="ARBA" id="ARBA00023163"/>
    </source>
</evidence>
<dbReference type="PANTHER" id="PTHR43280">
    <property type="entry name" value="ARAC-FAMILY TRANSCRIPTIONAL REGULATOR"/>
    <property type="match status" value="1"/>
</dbReference>
<dbReference type="InterPro" id="IPR003313">
    <property type="entry name" value="AraC-bd"/>
</dbReference>
<dbReference type="InterPro" id="IPR018060">
    <property type="entry name" value="HTH_AraC"/>
</dbReference>
<evidence type="ECO:0000313" key="5">
    <source>
        <dbReference type="EMBL" id="HJA70567.1"/>
    </source>
</evidence>
<evidence type="ECO:0000256" key="1">
    <source>
        <dbReference type="ARBA" id="ARBA00023015"/>
    </source>
</evidence>
<dbReference type="Gene3D" id="1.10.10.60">
    <property type="entry name" value="Homeodomain-like"/>
    <property type="match status" value="2"/>
</dbReference>
<dbReference type="Pfam" id="PF02311">
    <property type="entry name" value="AraC_binding"/>
    <property type="match status" value="1"/>
</dbReference>
<protein>
    <submittedName>
        <fullName evidence="5">AraC family transcriptional regulator</fullName>
    </submittedName>
</protein>
<comment type="caution">
    <text evidence="5">The sequence shown here is derived from an EMBL/GenBank/DDBJ whole genome shotgun (WGS) entry which is preliminary data.</text>
</comment>
<dbReference type="PRINTS" id="PR00032">
    <property type="entry name" value="HTHARAC"/>
</dbReference>
<organism evidence="5 6">
    <name type="scientific">Candidatus Lachnoclostridium stercoravium</name>
    <dbReference type="NCBI Taxonomy" id="2838633"/>
    <lineage>
        <taxon>Bacteria</taxon>
        <taxon>Bacillati</taxon>
        <taxon>Bacillota</taxon>
        <taxon>Clostridia</taxon>
        <taxon>Lachnospirales</taxon>
        <taxon>Lachnospiraceae</taxon>
    </lineage>
</organism>
<dbReference type="SMART" id="SM00342">
    <property type="entry name" value="HTH_ARAC"/>
    <property type="match status" value="1"/>
</dbReference>
<dbReference type="InterPro" id="IPR014710">
    <property type="entry name" value="RmlC-like_jellyroll"/>
</dbReference>
<keyword evidence="2" id="KW-0238">DNA-binding</keyword>
<evidence type="ECO:0000313" key="6">
    <source>
        <dbReference type="Proteomes" id="UP000823900"/>
    </source>
</evidence>
<dbReference type="Gene3D" id="2.60.120.10">
    <property type="entry name" value="Jelly Rolls"/>
    <property type="match status" value="1"/>
</dbReference>
<proteinExistence type="predicted"/>
<name>A0A9D2KLR6_9FIRM</name>
<dbReference type="SUPFAM" id="SSF46689">
    <property type="entry name" value="Homeodomain-like"/>
    <property type="match status" value="2"/>
</dbReference>
<reference evidence="5" key="2">
    <citation type="submission" date="2021-04" db="EMBL/GenBank/DDBJ databases">
        <authorList>
            <person name="Gilroy R."/>
        </authorList>
    </citation>
    <scope>NUCLEOTIDE SEQUENCE</scope>
    <source>
        <strain evidence="5">CHK178-16964</strain>
    </source>
</reference>
<dbReference type="PANTHER" id="PTHR43280:SF2">
    <property type="entry name" value="HTH-TYPE TRANSCRIPTIONAL REGULATOR EXSA"/>
    <property type="match status" value="1"/>
</dbReference>
<feature type="domain" description="HTH araC/xylS-type" evidence="4">
    <location>
        <begin position="175"/>
        <end position="273"/>
    </location>
</feature>
<dbReference type="AlphaFoldDB" id="A0A9D2KLR6"/>
<gene>
    <name evidence="5" type="ORF">IAA07_03170</name>
</gene>